<dbReference type="Proteomes" id="UP001558713">
    <property type="component" value="Unassembled WGS sequence"/>
</dbReference>
<evidence type="ECO:0000313" key="2">
    <source>
        <dbReference type="Proteomes" id="UP001558713"/>
    </source>
</evidence>
<dbReference type="PANTHER" id="PTHR33116:SF80">
    <property type="entry name" value="REVERSE TRANSCRIPTASE ZINC-BINDING DOMAIN-CONTAINING PROTEIN"/>
    <property type="match status" value="1"/>
</dbReference>
<keyword evidence="2" id="KW-1185">Reference proteome</keyword>
<comment type="caution">
    <text evidence="1">The sequence shown here is derived from an EMBL/GenBank/DDBJ whole genome shotgun (WGS) entry which is preliminary data.</text>
</comment>
<dbReference type="AlphaFoldDB" id="A0ABD1A1H3"/>
<organism evidence="1 2">
    <name type="scientific">Cardamine amara subsp. amara</name>
    <dbReference type="NCBI Taxonomy" id="228776"/>
    <lineage>
        <taxon>Eukaryota</taxon>
        <taxon>Viridiplantae</taxon>
        <taxon>Streptophyta</taxon>
        <taxon>Embryophyta</taxon>
        <taxon>Tracheophyta</taxon>
        <taxon>Spermatophyta</taxon>
        <taxon>Magnoliopsida</taxon>
        <taxon>eudicotyledons</taxon>
        <taxon>Gunneridae</taxon>
        <taxon>Pentapetalae</taxon>
        <taxon>rosids</taxon>
        <taxon>malvids</taxon>
        <taxon>Brassicales</taxon>
        <taxon>Brassicaceae</taxon>
        <taxon>Cardamineae</taxon>
        <taxon>Cardamine</taxon>
    </lineage>
</organism>
<evidence type="ECO:0000313" key="1">
    <source>
        <dbReference type="EMBL" id="KAL1199941.1"/>
    </source>
</evidence>
<dbReference type="PANTHER" id="PTHR33116">
    <property type="entry name" value="REVERSE TRANSCRIPTASE ZINC-BINDING DOMAIN-CONTAINING PROTEIN-RELATED-RELATED"/>
    <property type="match status" value="1"/>
</dbReference>
<reference evidence="1 2" key="1">
    <citation type="submission" date="2024-04" db="EMBL/GenBank/DDBJ databases">
        <title>Genome assembly C_amara_ONT_v2.</title>
        <authorList>
            <person name="Yant L."/>
            <person name="Moore C."/>
            <person name="Slenker M."/>
        </authorList>
    </citation>
    <scope>NUCLEOTIDE SEQUENCE [LARGE SCALE GENOMIC DNA]</scope>
    <source>
        <tissue evidence="1">Leaf</tissue>
    </source>
</reference>
<name>A0ABD1A1H3_CARAN</name>
<proteinExistence type="predicted"/>
<dbReference type="EMBL" id="JBANAX010000636">
    <property type="protein sequence ID" value="KAL1199941.1"/>
    <property type="molecule type" value="Genomic_DNA"/>
</dbReference>
<protein>
    <submittedName>
        <fullName evidence="1">Ribonuclease H protein</fullName>
    </submittedName>
</protein>
<sequence>MVNHDPLRGYWRLFKEFAAISGLHISLEKSTLYLAGISSSFRDEILATFPFGYGSLSVCYMGLPLLTKRMSLADCLPLIEKIRSRISSWKHHFLFYAGRLQLLSSVISSLINFWISAFRLPSACIKEIEKICSAFLWSGPDLNTRKAKITWSEVFRPKKRGGLGLKSIVEANKV</sequence>
<accession>A0ABD1A1H3</accession>
<gene>
    <name evidence="1" type="ORF">V5N11_018348</name>
</gene>